<dbReference type="InterPro" id="IPR050062">
    <property type="entry name" value="Pro-tRNA_synthetase"/>
</dbReference>
<dbReference type="PANTHER" id="PTHR42753">
    <property type="entry name" value="MITOCHONDRIAL RIBOSOME PROTEIN L39/PROLYL-TRNA LIGASE FAMILY MEMBER"/>
    <property type="match status" value="1"/>
</dbReference>
<name>A0A0P1BD43_9BASI</name>
<evidence type="ECO:0000256" key="1">
    <source>
        <dbReference type="ARBA" id="ARBA00008226"/>
    </source>
</evidence>
<dbReference type="Gene3D" id="3.30.930.10">
    <property type="entry name" value="Bira Bifunctional Protein, Domain 2"/>
    <property type="match status" value="2"/>
</dbReference>
<evidence type="ECO:0000313" key="12">
    <source>
        <dbReference type="EMBL" id="CEH13301.1"/>
    </source>
</evidence>
<keyword evidence="4" id="KW-0547">Nucleotide-binding</keyword>
<evidence type="ECO:0000256" key="5">
    <source>
        <dbReference type="ARBA" id="ARBA00022840"/>
    </source>
</evidence>
<evidence type="ECO:0000256" key="9">
    <source>
        <dbReference type="ARBA" id="ARBA00047671"/>
    </source>
</evidence>
<feature type="region of interest" description="Disordered" evidence="10">
    <location>
        <begin position="708"/>
        <end position="728"/>
    </location>
</feature>
<dbReference type="GO" id="GO:0004827">
    <property type="term" value="F:proline-tRNA ligase activity"/>
    <property type="evidence" value="ECO:0007669"/>
    <property type="project" value="UniProtKB-EC"/>
</dbReference>
<dbReference type="AlphaFoldDB" id="A0A0P1BD43"/>
<dbReference type="EC" id="6.1.1.15" evidence="2"/>
<dbReference type="InterPro" id="IPR006195">
    <property type="entry name" value="aa-tRNA-synth_II"/>
</dbReference>
<dbReference type="SUPFAM" id="SSF52954">
    <property type="entry name" value="Class II aaRS ABD-related"/>
    <property type="match status" value="1"/>
</dbReference>
<dbReference type="PROSITE" id="PS50862">
    <property type="entry name" value="AA_TRNA_LIGASE_II"/>
    <property type="match status" value="1"/>
</dbReference>
<sequence>MRISNPNIVAPWGGQGRPILSTSPAWSSRQRPRSLDWICHNVSHKRCCQHCCAVPASTSGISRLPVGVAATYALSRARAFNLPSKRHLSTATTSAQMEARARLESNSKVTFLSRRFVPTLKADNVGSDGAKGGSKFREKDSRARESIQASSQDAALGGSSDLDAAMTLLLRGGYVRQSSSGIYSLLTPGQRVQNKISRVVVEEMERGLLAPGTPGEGVGASRVQLPTLLPSTNWEKSRRWESMGSDMYKLRDRHGRQWLLAPTAEEEVTALVGNSVKSERDLPVRVYQISRKHRDEPRPRLGLIRTREFLMKDMYTFDKDLSTAAHTYQTVRRAYTRTFDRLLGTGSWKSVAADTGSMGGRESHEYHVEDRAGEDTLLTCNDVSCAYSANSELADALPAYTRGNLPPTSADDVQVVYFSLLDNDHVHSTSSRSRSSLTTDAMTSESTGPGGCAYTLAAVVLPKSRTVNSSKLDRHLAPNAITLEQVASSWNWETKPQGPLLDHDKLAVWVDRSCGALEPEELVDAIRLGLGPFASPPGASAFDISLERLTQLFPMESTGAHAAAPALASTLSINHADLLQAEEGDTCSSCRRGTLRASRAVEIGHAFLLGTKYSDALEVGFVPSGDAGSGALQPFQMGCYGIGITRLLGILAARALTHGRRGGREVFAWPGHLAPYSVGIILLDPSSQSAWNGVSALVDLLSRERGRDGHESGLEKADETSHPPLLSGVGELIRGDVAIDDRPATRARMGAKLAEADLMGYPWTFIFGKRFAEAGEIEVRHRGEVHGTGATAEGWQGFVKLQDLLAKGHLAR</sequence>
<keyword evidence="13" id="KW-1185">Reference proteome</keyword>
<dbReference type="InterPro" id="IPR002316">
    <property type="entry name" value="Pro-tRNA-ligase_IIa"/>
</dbReference>
<dbReference type="GO" id="GO:0005739">
    <property type="term" value="C:mitochondrion"/>
    <property type="evidence" value="ECO:0007669"/>
    <property type="project" value="TreeGrafter"/>
</dbReference>
<reference evidence="12 13" key="1">
    <citation type="submission" date="2014-09" db="EMBL/GenBank/DDBJ databases">
        <authorList>
            <person name="Magalhaes I.L.F."/>
            <person name="Oliveira U."/>
            <person name="Santos F.R."/>
            <person name="Vidigal T.H.D.A."/>
            <person name="Brescovit A.D."/>
            <person name="Santos A.J."/>
        </authorList>
    </citation>
    <scope>NUCLEOTIDE SEQUENCE [LARGE SCALE GENOMIC DNA]</scope>
</reference>
<feature type="compositionally biased region" description="Low complexity" evidence="10">
    <location>
        <begin position="428"/>
        <end position="439"/>
    </location>
</feature>
<accession>A0A0P1BD43</accession>
<dbReference type="InterPro" id="IPR045864">
    <property type="entry name" value="aa-tRNA-synth_II/BPL/LPL"/>
</dbReference>
<dbReference type="Pfam" id="PF00587">
    <property type="entry name" value="tRNA-synt_2b"/>
    <property type="match status" value="1"/>
</dbReference>
<evidence type="ECO:0000256" key="7">
    <source>
        <dbReference type="ARBA" id="ARBA00023146"/>
    </source>
</evidence>
<organism evidence="12 13">
    <name type="scientific">Ceraceosorus bombacis</name>
    <dbReference type="NCBI Taxonomy" id="401625"/>
    <lineage>
        <taxon>Eukaryota</taxon>
        <taxon>Fungi</taxon>
        <taxon>Dikarya</taxon>
        <taxon>Basidiomycota</taxon>
        <taxon>Ustilaginomycotina</taxon>
        <taxon>Exobasidiomycetes</taxon>
        <taxon>Ceraceosorales</taxon>
        <taxon>Ceraceosoraceae</taxon>
        <taxon>Ceraceosorus</taxon>
    </lineage>
</organism>
<dbReference type="STRING" id="401625.A0A0P1BD43"/>
<evidence type="ECO:0000256" key="10">
    <source>
        <dbReference type="SAM" id="MobiDB-lite"/>
    </source>
</evidence>
<dbReference type="PRINTS" id="PR01046">
    <property type="entry name" value="TRNASYNTHPRO"/>
</dbReference>
<dbReference type="Proteomes" id="UP000054845">
    <property type="component" value="Unassembled WGS sequence"/>
</dbReference>
<dbReference type="Gene3D" id="3.40.50.800">
    <property type="entry name" value="Anticodon-binding domain"/>
    <property type="match status" value="1"/>
</dbReference>
<protein>
    <recommendedName>
        <fullName evidence="2">proline--tRNA ligase</fullName>
        <ecNumber evidence="2">6.1.1.15</ecNumber>
    </recommendedName>
    <alternativeName>
        <fullName evidence="8">Prolyl-tRNA synthetase</fullName>
    </alternativeName>
</protein>
<comment type="similarity">
    <text evidence="1">Belongs to the class-II aminoacyl-tRNA synthetase family.</text>
</comment>
<evidence type="ECO:0000313" key="13">
    <source>
        <dbReference type="Proteomes" id="UP000054845"/>
    </source>
</evidence>
<feature type="compositionally biased region" description="Basic and acidic residues" evidence="10">
    <location>
        <begin position="135"/>
        <end position="145"/>
    </location>
</feature>
<dbReference type="OrthoDB" id="10267474at2759"/>
<feature type="domain" description="Aminoacyl-transfer RNA synthetases class-II family profile" evidence="11">
    <location>
        <begin position="176"/>
        <end position="675"/>
    </location>
</feature>
<dbReference type="GO" id="GO:0006433">
    <property type="term" value="P:prolyl-tRNA aminoacylation"/>
    <property type="evidence" value="ECO:0007669"/>
    <property type="project" value="InterPro"/>
</dbReference>
<evidence type="ECO:0000256" key="6">
    <source>
        <dbReference type="ARBA" id="ARBA00022917"/>
    </source>
</evidence>
<evidence type="ECO:0000259" key="11">
    <source>
        <dbReference type="PROSITE" id="PS50862"/>
    </source>
</evidence>
<evidence type="ECO:0000256" key="3">
    <source>
        <dbReference type="ARBA" id="ARBA00022598"/>
    </source>
</evidence>
<dbReference type="GO" id="GO:0005524">
    <property type="term" value="F:ATP binding"/>
    <property type="evidence" value="ECO:0007669"/>
    <property type="project" value="UniProtKB-KW"/>
</dbReference>
<evidence type="ECO:0000256" key="4">
    <source>
        <dbReference type="ARBA" id="ARBA00022741"/>
    </source>
</evidence>
<keyword evidence="3" id="KW-0436">Ligase</keyword>
<keyword evidence="7 12" id="KW-0030">Aminoacyl-tRNA synthetase</keyword>
<dbReference type="SUPFAM" id="SSF55681">
    <property type="entry name" value="Class II aaRS and biotin synthetases"/>
    <property type="match status" value="1"/>
</dbReference>
<dbReference type="InterPro" id="IPR004154">
    <property type="entry name" value="Anticodon-bd"/>
</dbReference>
<dbReference type="InterPro" id="IPR036621">
    <property type="entry name" value="Anticodon-bd_dom_sf"/>
</dbReference>
<dbReference type="InterPro" id="IPR002314">
    <property type="entry name" value="aa-tRNA-synt_IIb"/>
</dbReference>
<feature type="region of interest" description="Disordered" evidence="10">
    <location>
        <begin position="426"/>
        <end position="447"/>
    </location>
</feature>
<evidence type="ECO:0000256" key="2">
    <source>
        <dbReference type="ARBA" id="ARBA00012831"/>
    </source>
</evidence>
<dbReference type="EMBL" id="CCYA01000217">
    <property type="protein sequence ID" value="CEH13301.1"/>
    <property type="molecule type" value="Genomic_DNA"/>
</dbReference>
<feature type="compositionally biased region" description="Basic and acidic residues" evidence="10">
    <location>
        <begin position="708"/>
        <end position="721"/>
    </location>
</feature>
<comment type="catalytic activity">
    <reaction evidence="9">
        <text>tRNA(Pro) + L-proline + ATP = L-prolyl-tRNA(Pro) + AMP + diphosphate</text>
        <dbReference type="Rhea" id="RHEA:14305"/>
        <dbReference type="Rhea" id="RHEA-COMP:9700"/>
        <dbReference type="Rhea" id="RHEA-COMP:9702"/>
        <dbReference type="ChEBI" id="CHEBI:30616"/>
        <dbReference type="ChEBI" id="CHEBI:33019"/>
        <dbReference type="ChEBI" id="CHEBI:60039"/>
        <dbReference type="ChEBI" id="CHEBI:78442"/>
        <dbReference type="ChEBI" id="CHEBI:78532"/>
        <dbReference type="ChEBI" id="CHEBI:456215"/>
        <dbReference type="EC" id="6.1.1.15"/>
    </reaction>
</comment>
<dbReference type="Pfam" id="PF03129">
    <property type="entry name" value="HGTP_anticodon"/>
    <property type="match status" value="1"/>
</dbReference>
<dbReference type="PANTHER" id="PTHR42753:SF2">
    <property type="entry name" value="PROLINE--TRNA LIGASE"/>
    <property type="match status" value="1"/>
</dbReference>
<feature type="region of interest" description="Disordered" evidence="10">
    <location>
        <begin position="123"/>
        <end position="156"/>
    </location>
</feature>
<evidence type="ECO:0000256" key="8">
    <source>
        <dbReference type="ARBA" id="ARBA00029731"/>
    </source>
</evidence>
<keyword evidence="6" id="KW-0648">Protein biosynthesis</keyword>
<keyword evidence="5" id="KW-0067">ATP-binding</keyword>
<proteinExistence type="inferred from homology"/>